<organism evidence="2 3">
    <name type="scientific">Paenibacillus sedimenti</name>
    <dbReference type="NCBI Taxonomy" id="2770274"/>
    <lineage>
        <taxon>Bacteria</taxon>
        <taxon>Bacillati</taxon>
        <taxon>Bacillota</taxon>
        <taxon>Bacilli</taxon>
        <taxon>Bacillales</taxon>
        <taxon>Paenibacillaceae</taxon>
        <taxon>Paenibacillus</taxon>
    </lineage>
</organism>
<dbReference type="Pfam" id="PF00144">
    <property type="entry name" value="Beta-lactamase"/>
    <property type="match status" value="1"/>
</dbReference>
<dbReference type="InterPro" id="IPR050789">
    <property type="entry name" value="Diverse_Enzym_Activities"/>
</dbReference>
<evidence type="ECO:0000259" key="1">
    <source>
        <dbReference type="Pfam" id="PF00144"/>
    </source>
</evidence>
<keyword evidence="3" id="KW-1185">Reference proteome</keyword>
<dbReference type="GO" id="GO:0016787">
    <property type="term" value="F:hydrolase activity"/>
    <property type="evidence" value="ECO:0007669"/>
    <property type="project" value="UniProtKB-KW"/>
</dbReference>
<dbReference type="AlphaFoldDB" id="A0A926KKE7"/>
<accession>A0A926KKE7</accession>
<feature type="domain" description="Beta-lactamase-related" evidence="1">
    <location>
        <begin position="38"/>
        <end position="297"/>
    </location>
</feature>
<proteinExistence type="predicted"/>
<keyword evidence="2" id="KW-0378">Hydrolase</keyword>
<dbReference type="InterPro" id="IPR001466">
    <property type="entry name" value="Beta-lactam-related"/>
</dbReference>
<dbReference type="EMBL" id="JACVVD010000001">
    <property type="protein sequence ID" value="MBD0378907.1"/>
    <property type="molecule type" value="Genomic_DNA"/>
</dbReference>
<name>A0A926KKE7_9BACL</name>
<gene>
    <name evidence="2" type="ORF">ICC18_02070</name>
</gene>
<dbReference type="Gene3D" id="3.40.710.10">
    <property type="entry name" value="DD-peptidase/beta-lactamase superfamily"/>
    <property type="match status" value="1"/>
</dbReference>
<evidence type="ECO:0000313" key="3">
    <source>
        <dbReference type="Proteomes" id="UP000650466"/>
    </source>
</evidence>
<reference evidence="2" key="1">
    <citation type="submission" date="2020-09" db="EMBL/GenBank/DDBJ databases">
        <title>Draft Genome Sequence of Paenibacillus sp. WST5.</title>
        <authorList>
            <person name="Bao Z."/>
        </authorList>
    </citation>
    <scope>NUCLEOTIDE SEQUENCE</scope>
    <source>
        <strain evidence="2">WST5</strain>
    </source>
</reference>
<dbReference type="PANTHER" id="PTHR43283">
    <property type="entry name" value="BETA-LACTAMASE-RELATED"/>
    <property type="match status" value="1"/>
</dbReference>
<protein>
    <submittedName>
        <fullName evidence="2">Serine hydrolase</fullName>
    </submittedName>
</protein>
<dbReference type="InterPro" id="IPR012338">
    <property type="entry name" value="Beta-lactam/transpept-like"/>
</dbReference>
<dbReference type="PANTHER" id="PTHR43283:SF7">
    <property type="entry name" value="BETA-LACTAMASE-RELATED DOMAIN-CONTAINING PROTEIN"/>
    <property type="match status" value="1"/>
</dbReference>
<comment type="caution">
    <text evidence="2">The sequence shown here is derived from an EMBL/GenBank/DDBJ whole genome shotgun (WGS) entry which is preliminary data.</text>
</comment>
<evidence type="ECO:0000313" key="2">
    <source>
        <dbReference type="EMBL" id="MBD0378907.1"/>
    </source>
</evidence>
<dbReference type="SUPFAM" id="SSF56601">
    <property type="entry name" value="beta-lactamase/transpeptidase-like"/>
    <property type="match status" value="1"/>
</dbReference>
<sequence length="477" mass="52865">MSANQSLLRSLPESQGIPATGVTSFLKEIQESGLELHSFMLVRHGHVVSEGWWAPYLPERPHMLFSLSKSFTSTAIGLLEAEGLITLDERVVSFFPKEAPADISPHLSAMSIRHLLMMGTGHAEDTSGKMQVSDNWAGNFLQLPVDHEPGTHFVYNNGATYMLSAILQKVTGITLLEYLEPRLLEPLGIVGATWESCPRGINIGGWGMKITTEDIAKFGQLYLQKGRWQGKQLLPEAWVEAASSKQIANGSNENSDWAQGYGYQFWRCRHGAYRGDGAFGQYCIVMPEQDAVIAITSGVGDMQHVLDVIWEHLLPAMNAGELPADREADESLNKLLKGLSLEPPRTAEHSPMEADISGIEYVLDDNEVGLRAFSFDFKETHVIVSIENDKGKHGVHFGRNEWSEGTYTLHMREANTAFGSATWRDADTLVLTLRYVETPFCLTIVCTFPEDTFQLQIHQNVSFGGVEPITIVGKVRS</sequence>
<dbReference type="Proteomes" id="UP000650466">
    <property type="component" value="Unassembled WGS sequence"/>
</dbReference>
<dbReference type="RefSeq" id="WP_188172712.1">
    <property type="nucleotide sequence ID" value="NZ_JACVVD010000001.1"/>
</dbReference>